<dbReference type="CDD" id="cd03784">
    <property type="entry name" value="GT1_Gtf-like"/>
    <property type="match status" value="1"/>
</dbReference>
<evidence type="ECO:0000256" key="1">
    <source>
        <dbReference type="ARBA" id="ARBA00009995"/>
    </source>
</evidence>
<accession>A0AAD2A0F1</accession>
<evidence type="ECO:0000256" key="3">
    <source>
        <dbReference type="ARBA" id="ARBA00022679"/>
    </source>
</evidence>
<dbReference type="PANTHER" id="PTHR11926">
    <property type="entry name" value="GLUCOSYL/GLUCURONOSYL TRANSFERASES"/>
    <property type="match status" value="1"/>
</dbReference>
<dbReference type="FunFam" id="3.40.50.2000:FF:000167">
    <property type="entry name" value="Glycosyltransferase"/>
    <property type="match status" value="1"/>
</dbReference>
<reference evidence="4" key="1">
    <citation type="submission" date="2023-05" db="EMBL/GenBank/DDBJ databases">
        <authorList>
            <person name="Huff M."/>
        </authorList>
    </citation>
    <scope>NUCLEOTIDE SEQUENCE</scope>
</reference>
<evidence type="ECO:0000256" key="2">
    <source>
        <dbReference type="ARBA" id="ARBA00022676"/>
    </source>
</evidence>
<dbReference type="Proteomes" id="UP000834106">
    <property type="component" value="Chromosome 16"/>
</dbReference>
<evidence type="ECO:0000313" key="5">
    <source>
        <dbReference type="Proteomes" id="UP000834106"/>
    </source>
</evidence>
<protein>
    <recommendedName>
        <fullName evidence="6">Glycosyltransferase</fullName>
    </recommendedName>
</protein>
<sequence>MARPHVLLVCFPAQGHINPLLTFAKTLVRNGIEVTFSTSLYAQRRMAKAADDITNGITFEAFSDGYDDGSKSSDDHNQYMAEIRNRSSNTIRETIIASAEQGRPVTCLVYSLLLPWAAAVAREMNIPSALIWIQPTTVLDIYYYYFNGYGEDINNSSDDPSWAIQLPGLPLLVKRDLPSFLHPPSSDHKVFALSTCKEHLETLDAEAKPKVLVNTFDALEPDALKAIEGYELIGIGPLIPSAFLDGKDPSDKVIGGDLFHTSEDYVQWLNSKPESSVVYVSFGSLLRLPKDQMEEIAKGLLECSRPFLWVIRVMENPGEEKDDDKLSCLEALEKVGKIVPWCSQLEVLTHPSLGCFVSHCGWNSTLECIACGVPVVAFPQWADQGTNAKLIQDVWRTGLRVNPREDG</sequence>
<dbReference type="FunFam" id="3.40.50.2000:FF:000060">
    <property type="entry name" value="Glycosyltransferase"/>
    <property type="match status" value="1"/>
</dbReference>
<dbReference type="GO" id="GO:0016138">
    <property type="term" value="P:glycoside biosynthetic process"/>
    <property type="evidence" value="ECO:0007669"/>
    <property type="project" value="UniProtKB-ARBA"/>
</dbReference>
<name>A0AAD2A0F1_9LAMI</name>
<dbReference type="SUPFAM" id="SSF53756">
    <property type="entry name" value="UDP-Glycosyltransferase/glycogen phosphorylase"/>
    <property type="match status" value="1"/>
</dbReference>
<keyword evidence="2" id="KW-0328">Glycosyltransferase</keyword>
<comment type="similarity">
    <text evidence="1">Belongs to the UDP-glycosyltransferase family.</text>
</comment>
<proteinExistence type="inferred from homology"/>
<dbReference type="Pfam" id="PF00201">
    <property type="entry name" value="UDPGT"/>
    <property type="match status" value="1"/>
</dbReference>
<dbReference type="AlphaFoldDB" id="A0AAD2A0F1"/>
<gene>
    <name evidence="4" type="ORF">FPE_LOCUS26443</name>
</gene>
<dbReference type="EMBL" id="OU503051">
    <property type="protein sequence ID" value="CAI9779013.1"/>
    <property type="molecule type" value="Genomic_DNA"/>
</dbReference>
<dbReference type="PANTHER" id="PTHR11926:SF870">
    <property type="entry name" value="UDP-GLYCOSYLTRANSFERASE 75B1"/>
    <property type="match status" value="1"/>
</dbReference>
<keyword evidence="5" id="KW-1185">Reference proteome</keyword>
<dbReference type="GO" id="GO:0080044">
    <property type="term" value="F:quercetin 7-O-glucosyltransferase activity"/>
    <property type="evidence" value="ECO:0007669"/>
    <property type="project" value="TreeGrafter"/>
</dbReference>
<dbReference type="GO" id="GO:0080043">
    <property type="term" value="F:quercetin 3-O-glucosyltransferase activity"/>
    <property type="evidence" value="ECO:0007669"/>
    <property type="project" value="TreeGrafter"/>
</dbReference>
<dbReference type="Gene3D" id="3.40.50.2000">
    <property type="entry name" value="Glycogen Phosphorylase B"/>
    <property type="match status" value="2"/>
</dbReference>
<keyword evidence="3" id="KW-0808">Transferase</keyword>
<organism evidence="4 5">
    <name type="scientific">Fraxinus pennsylvanica</name>
    <dbReference type="NCBI Taxonomy" id="56036"/>
    <lineage>
        <taxon>Eukaryota</taxon>
        <taxon>Viridiplantae</taxon>
        <taxon>Streptophyta</taxon>
        <taxon>Embryophyta</taxon>
        <taxon>Tracheophyta</taxon>
        <taxon>Spermatophyta</taxon>
        <taxon>Magnoliopsida</taxon>
        <taxon>eudicotyledons</taxon>
        <taxon>Gunneridae</taxon>
        <taxon>Pentapetalae</taxon>
        <taxon>asterids</taxon>
        <taxon>lamiids</taxon>
        <taxon>Lamiales</taxon>
        <taxon>Oleaceae</taxon>
        <taxon>Oleeae</taxon>
        <taxon>Fraxinus</taxon>
    </lineage>
</organism>
<dbReference type="InterPro" id="IPR002213">
    <property type="entry name" value="UDP_glucos_trans"/>
</dbReference>
<evidence type="ECO:0008006" key="6">
    <source>
        <dbReference type="Google" id="ProtNLM"/>
    </source>
</evidence>
<evidence type="ECO:0000313" key="4">
    <source>
        <dbReference type="EMBL" id="CAI9779013.1"/>
    </source>
</evidence>